<evidence type="ECO:0000313" key="3">
    <source>
        <dbReference type="EMBL" id="AHG93304.1"/>
    </source>
</evidence>
<dbReference type="InterPro" id="IPR001375">
    <property type="entry name" value="Peptidase_S9_cat"/>
</dbReference>
<dbReference type="OrthoDB" id="108903at2"/>
<dbReference type="Gene3D" id="3.40.50.1820">
    <property type="entry name" value="alpha/beta hydrolase"/>
    <property type="match status" value="1"/>
</dbReference>
<dbReference type="KEGG" id="gba:J421_5769"/>
<dbReference type="PRINTS" id="PR00862">
    <property type="entry name" value="PROLIGOPTASE"/>
</dbReference>
<dbReference type="Pfam" id="PF00326">
    <property type="entry name" value="Peptidase_S9"/>
    <property type="match status" value="1"/>
</dbReference>
<dbReference type="InterPro" id="IPR002470">
    <property type="entry name" value="Peptidase_S9A"/>
</dbReference>
<geneLocation type="plasmid" evidence="3 4">
    <name>2</name>
</geneLocation>
<evidence type="ECO:0000256" key="1">
    <source>
        <dbReference type="ARBA" id="ARBA00022801"/>
    </source>
</evidence>
<dbReference type="PANTHER" id="PTHR42776">
    <property type="entry name" value="SERINE PEPTIDASE S9 FAMILY MEMBER"/>
    <property type="match status" value="1"/>
</dbReference>
<accession>W0RQP9</accession>
<dbReference type="SUPFAM" id="SSF53474">
    <property type="entry name" value="alpha/beta-Hydrolases"/>
    <property type="match status" value="1"/>
</dbReference>
<dbReference type="AlphaFoldDB" id="W0RQP9"/>
<name>W0RQP9_9BACT</name>
<dbReference type="InParanoid" id="W0RQP9"/>
<dbReference type="EMBL" id="CP007130">
    <property type="protein sequence ID" value="AHG93304.1"/>
    <property type="molecule type" value="Genomic_DNA"/>
</dbReference>
<dbReference type="eggNOG" id="COG1506">
    <property type="taxonomic scope" value="Bacteria"/>
</dbReference>
<gene>
    <name evidence="3" type="ORF">J421_5769</name>
</gene>
<reference evidence="3 4" key="1">
    <citation type="journal article" date="2014" name="Genome Announc.">
        <title>Genome Sequence and Methylome of Soil Bacterium Gemmatirosa kalamazoonensis KBS708T, a Member of the Rarely Cultivated Gemmatimonadetes Phylum.</title>
        <authorList>
            <person name="Debruyn J.M."/>
            <person name="Radosevich M."/>
            <person name="Wommack K.E."/>
            <person name="Polson S.W."/>
            <person name="Hauser L.J."/>
            <person name="Fawaz M.N."/>
            <person name="Korlach J."/>
            <person name="Tsai Y.C."/>
        </authorList>
    </citation>
    <scope>NUCLEOTIDE SEQUENCE [LARGE SCALE GENOMIC DNA]</scope>
    <source>
        <strain evidence="3 4">KBS708</strain>
        <plasmid evidence="4">Plasmid 2</plasmid>
    </source>
</reference>
<sequence>MTTSLELCPPPLIPRETLFGNPEGDSARVSPDGARLAYLAPHDGKQSVWVRTIGARDDRVVAHDPVRPLPWATWQGDGRHILYLQDRAGDENYHLYQVDLEGGAPRDLTPGEHLRALPLALDARFPQEALVTLNARTPRLLDVHRVNLAAGLAELDTENSGDVIAWLVDNALVVRAAVAQVAGGSYVIRVRDGASAPWRVLDEVAFADGAPRLVAFSSDDRALFAISAKDANANRLVRYDLATAERVVVLEDPEYDVERVFVDPATHDVVAAAVCKERLVWAALTASFAEELDALRVVDDGDFSIEDASADGATLIVRYRHDARPEEFYAYDRARHRASFLFCSRPPLLAYELAPMRPVAFPARDGLPLRGYLTLPVGAAPRRLPMVLYVHGGPWYRDRWGYEPIVQWLANRGYAVLQVNFRGSTGYGKAFLNAGNREWAGAMRTDLLDARDWAVAEGYADPARIAIFGGSYGGYAVLTALAWTPDAFACGVDIVGPSDLRTFLAAIPAYWEPMRQLLTERVGDDPEFLKSQSPLFRAPSIRVPLLVVHGANDPRVKQQESDQLVEALRGSGVPVQYLVFDNEGHGLAHPANLKRFAALAEAFLAAALGGRIEPPQPDEAFASFLC</sequence>
<dbReference type="Gene3D" id="2.120.10.30">
    <property type="entry name" value="TolB, C-terminal domain"/>
    <property type="match status" value="1"/>
</dbReference>
<dbReference type="PATRIC" id="fig|861299.3.peg.5816"/>
<evidence type="ECO:0000259" key="2">
    <source>
        <dbReference type="Pfam" id="PF00326"/>
    </source>
</evidence>
<dbReference type="InterPro" id="IPR029058">
    <property type="entry name" value="AB_hydrolase_fold"/>
</dbReference>
<keyword evidence="4" id="KW-1185">Reference proteome</keyword>
<keyword evidence="3" id="KW-0614">Plasmid</keyword>
<dbReference type="SUPFAM" id="SSF69304">
    <property type="entry name" value="Tricorn protease N-terminal domain"/>
    <property type="match status" value="1"/>
</dbReference>
<protein>
    <submittedName>
        <fullName evidence="3">Peptidase S9 prolyl oligopeptidase</fullName>
    </submittedName>
</protein>
<feature type="domain" description="Peptidase S9 prolyl oligopeptidase catalytic" evidence="2">
    <location>
        <begin position="404"/>
        <end position="610"/>
    </location>
</feature>
<dbReference type="InterPro" id="IPR011042">
    <property type="entry name" value="6-blade_b-propeller_TolB-like"/>
</dbReference>
<dbReference type="Proteomes" id="UP000019151">
    <property type="component" value="Plasmid 2"/>
</dbReference>
<dbReference type="GO" id="GO:0006508">
    <property type="term" value="P:proteolysis"/>
    <property type="evidence" value="ECO:0007669"/>
    <property type="project" value="InterPro"/>
</dbReference>
<dbReference type="HOGENOM" id="CLU_008615_3_1_0"/>
<organism evidence="3 4">
    <name type="scientific">Gemmatirosa kalamazoonensis</name>
    <dbReference type="NCBI Taxonomy" id="861299"/>
    <lineage>
        <taxon>Bacteria</taxon>
        <taxon>Pseudomonadati</taxon>
        <taxon>Gemmatimonadota</taxon>
        <taxon>Gemmatimonadia</taxon>
        <taxon>Gemmatimonadales</taxon>
        <taxon>Gemmatimonadaceae</taxon>
        <taxon>Gemmatirosa</taxon>
    </lineage>
</organism>
<proteinExistence type="predicted"/>
<evidence type="ECO:0000313" key="4">
    <source>
        <dbReference type="Proteomes" id="UP000019151"/>
    </source>
</evidence>
<dbReference type="RefSeq" id="WP_104023465.1">
    <property type="nucleotide sequence ID" value="NZ_CP007130.1"/>
</dbReference>
<keyword evidence="1" id="KW-0378">Hydrolase</keyword>
<dbReference type="GO" id="GO:0004252">
    <property type="term" value="F:serine-type endopeptidase activity"/>
    <property type="evidence" value="ECO:0007669"/>
    <property type="project" value="InterPro"/>
</dbReference>
<dbReference type="PANTHER" id="PTHR42776:SF27">
    <property type="entry name" value="DIPEPTIDYL PEPTIDASE FAMILY MEMBER 6"/>
    <property type="match status" value="1"/>
</dbReference>
<dbReference type="SUPFAM" id="SSF82171">
    <property type="entry name" value="DPP6 N-terminal domain-like"/>
    <property type="match status" value="1"/>
</dbReference>